<sequence length="108" mass="12180">EYRHRRRGGRLPPADRLGCRDRRGRAAAALAVHARLPVDAAAFLGARAVREDRLRQCRRADAPGGRGRGGDATPDRPLHHPDGDRRDCALAAGVDRRDLRRRRQRDHR</sequence>
<organism evidence="2">
    <name type="scientific">Tanacetum cinerariifolium</name>
    <name type="common">Dalmatian daisy</name>
    <name type="synonym">Chrysanthemum cinerariifolium</name>
    <dbReference type="NCBI Taxonomy" id="118510"/>
    <lineage>
        <taxon>Eukaryota</taxon>
        <taxon>Viridiplantae</taxon>
        <taxon>Streptophyta</taxon>
        <taxon>Embryophyta</taxon>
        <taxon>Tracheophyta</taxon>
        <taxon>Spermatophyta</taxon>
        <taxon>Magnoliopsida</taxon>
        <taxon>eudicotyledons</taxon>
        <taxon>Gunneridae</taxon>
        <taxon>Pentapetalae</taxon>
        <taxon>asterids</taxon>
        <taxon>campanulids</taxon>
        <taxon>Asterales</taxon>
        <taxon>Asteraceae</taxon>
        <taxon>Asteroideae</taxon>
        <taxon>Anthemideae</taxon>
        <taxon>Anthemidinae</taxon>
        <taxon>Tanacetum</taxon>
    </lineage>
</organism>
<evidence type="ECO:0000313" key="2">
    <source>
        <dbReference type="EMBL" id="GFD52270.1"/>
    </source>
</evidence>
<comment type="caution">
    <text evidence="2">The sequence shown here is derived from an EMBL/GenBank/DDBJ whole genome shotgun (WGS) entry which is preliminary data.</text>
</comment>
<feature type="non-terminal residue" evidence="2">
    <location>
        <position position="1"/>
    </location>
</feature>
<feature type="non-terminal residue" evidence="2">
    <location>
        <position position="108"/>
    </location>
</feature>
<name>A0A699X186_TANCI</name>
<accession>A0A699X186</accession>
<feature type="region of interest" description="Disordered" evidence="1">
    <location>
        <begin position="55"/>
        <end position="108"/>
    </location>
</feature>
<dbReference type="AlphaFoldDB" id="A0A699X186"/>
<protein>
    <submittedName>
        <fullName evidence="2">Uncharacterized protein</fullName>
    </submittedName>
</protein>
<dbReference type="EMBL" id="BKCJ011780179">
    <property type="protein sequence ID" value="GFD52270.1"/>
    <property type="molecule type" value="Genomic_DNA"/>
</dbReference>
<feature type="compositionally biased region" description="Basic residues" evidence="1">
    <location>
        <begin position="99"/>
        <end position="108"/>
    </location>
</feature>
<proteinExistence type="predicted"/>
<reference evidence="2" key="1">
    <citation type="journal article" date="2019" name="Sci. Rep.">
        <title>Draft genome of Tanacetum cinerariifolium, the natural source of mosquito coil.</title>
        <authorList>
            <person name="Yamashiro T."/>
            <person name="Shiraishi A."/>
            <person name="Satake H."/>
            <person name="Nakayama K."/>
        </authorList>
    </citation>
    <scope>NUCLEOTIDE SEQUENCE</scope>
</reference>
<feature type="compositionally biased region" description="Basic and acidic residues" evidence="1">
    <location>
        <begin position="73"/>
        <end position="98"/>
    </location>
</feature>
<evidence type="ECO:0000256" key="1">
    <source>
        <dbReference type="SAM" id="MobiDB-lite"/>
    </source>
</evidence>
<gene>
    <name evidence="2" type="ORF">Tci_924239</name>
</gene>